<dbReference type="OrthoDB" id="8451629at2"/>
<reference evidence="3 4" key="1">
    <citation type="submission" date="2016-10" db="EMBL/GenBank/DDBJ databases">
        <authorList>
            <person name="de Groot N.N."/>
        </authorList>
    </citation>
    <scope>NUCLEOTIDE SEQUENCE [LARGE SCALE GENOMIC DNA]</scope>
    <source>
        <strain evidence="3 4">CPCC 202808</strain>
    </source>
</reference>
<organism evidence="3 4">
    <name type="scientific">Actinopolymorpha cephalotaxi</name>
    <dbReference type="NCBI Taxonomy" id="504797"/>
    <lineage>
        <taxon>Bacteria</taxon>
        <taxon>Bacillati</taxon>
        <taxon>Actinomycetota</taxon>
        <taxon>Actinomycetes</taxon>
        <taxon>Propionibacteriales</taxon>
        <taxon>Actinopolymorphaceae</taxon>
        <taxon>Actinopolymorpha</taxon>
    </lineage>
</organism>
<proteinExistence type="predicted"/>
<dbReference type="Pfam" id="PF01814">
    <property type="entry name" value="Hemerythrin"/>
    <property type="match status" value="1"/>
</dbReference>
<sequence>MNHAIIATSEDDARAAEAVVRHHAELTAALARRAAALGEAATSQDAESAEAARRELVTWCEAELIPHAVAEEKAMYPAAHVSQEGRLLVDGMLAEHRSIIGLVREVASADGPVPAAAAARALQALFDSHLAKENDQVLPLLAASTEVSMADLLAGMHELVGEQPRHGSGG</sequence>
<dbReference type="Proteomes" id="UP000533017">
    <property type="component" value="Unassembled WGS sequence"/>
</dbReference>
<feature type="domain" description="Hemerythrin-like" evidence="1">
    <location>
        <begin position="16"/>
        <end position="141"/>
    </location>
</feature>
<evidence type="ECO:0000313" key="2">
    <source>
        <dbReference type="EMBL" id="NYH86098.1"/>
    </source>
</evidence>
<dbReference type="AlphaFoldDB" id="A0A1I2XBM1"/>
<dbReference type="Gene3D" id="1.20.120.520">
    <property type="entry name" value="nmb1532 protein domain like"/>
    <property type="match status" value="1"/>
</dbReference>
<evidence type="ECO:0000259" key="1">
    <source>
        <dbReference type="Pfam" id="PF01814"/>
    </source>
</evidence>
<evidence type="ECO:0000313" key="4">
    <source>
        <dbReference type="Proteomes" id="UP000199052"/>
    </source>
</evidence>
<evidence type="ECO:0000313" key="3">
    <source>
        <dbReference type="EMBL" id="SFH09401.1"/>
    </source>
</evidence>
<dbReference type="STRING" id="504797.SAMN05421678_11235"/>
<evidence type="ECO:0000313" key="5">
    <source>
        <dbReference type="Proteomes" id="UP000533017"/>
    </source>
</evidence>
<gene>
    <name evidence="2" type="ORF">FHR37_004949</name>
    <name evidence="3" type="ORF">SAMN05421678_11235</name>
</gene>
<dbReference type="EMBL" id="JACBZA010000001">
    <property type="protein sequence ID" value="NYH86098.1"/>
    <property type="molecule type" value="Genomic_DNA"/>
</dbReference>
<keyword evidence="5" id="KW-1185">Reference proteome</keyword>
<name>A0A1I2XBM1_9ACTN</name>
<reference evidence="2 5" key="2">
    <citation type="submission" date="2020-07" db="EMBL/GenBank/DDBJ databases">
        <title>Sequencing the genomes of 1000 actinobacteria strains.</title>
        <authorList>
            <person name="Klenk H.-P."/>
        </authorList>
    </citation>
    <scope>NUCLEOTIDE SEQUENCE [LARGE SCALE GENOMIC DNA]</scope>
    <source>
        <strain evidence="2 5">DSM 45117</strain>
    </source>
</reference>
<dbReference type="Proteomes" id="UP000199052">
    <property type="component" value="Unassembled WGS sequence"/>
</dbReference>
<dbReference type="InterPro" id="IPR012312">
    <property type="entry name" value="Hemerythrin-like"/>
</dbReference>
<accession>A0A1I2XBM1</accession>
<protein>
    <submittedName>
        <fullName evidence="3">Hemerythrin HHE cation binding domain-containing protein</fullName>
    </submittedName>
</protein>
<dbReference type="RefSeq" id="WP_092885577.1">
    <property type="nucleotide sequence ID" value="NZ_FOOI01000012.1"/>
</dbReference>
<dbReference type="EMBL" id="FOOI01000012">
    <property type="protein sequence ID" value="SFH09401.1"/>
    <property type="molecule type" value="Genomic_DNA"/>
</dbReference>